<name>A0A7X5R131_9MICO</name>
<protein>
    <submittedName>
        <fullName evidence="1">Uncharacterized protein</fullName>
    </submittedName>
</protein>
<accession>A0A7X5R131</accession>
<comment type="caution">
    <text evidence="1">The sequence shown here is derived from an EMBL/GenBank/DDBJ whole genome shotgun (WGS) entry which is preliminary data.</text>
</comment>
<organism evidence="1 2">
    <name type="scientific">Lysinibacter cavernae</name>
    <dbReference type="NCBI Taxonomy" id="1640652"/>
    <lineage>
        <taxon>Bacteria</taxon>
        <taxon>Bacillati</taxon>
        <taxon>Actinomycetota</taxon>
        <taxon>Actinomycetes</taxon>
        <taxon>Micrococcales</taxon>
        <taxon>Microbacteriaceae</taxon>
        <taxon>Lysinibacter</taxon>
    </lineage>
</organism>
<sequence>MVWALVVDDVLLGDYLAEMMHELVGAGYDVSLIPTDSLAATGEGWAAGFGELVDTQVLLDASSAATWEGAIVLASTSLLAELERPLASVTDAAAQAVRVARDAGRSVLIVPGWESDGVSQQTSIRVVPATRWLDPSTGTTGDSWAILPGFAGMTLDDLERFDLAWVCPDFWLAP</sequence>
<evidence type="ECO:0000313" key="2">
    <source>
        <dbReference type="Proteomes" id="UP000541033"/>
    </source>
</evidence>
<dbReference type="RefSeq" id="WP_167149445.1">
    <property type="nucleotide sequence ID" value="NZ_JAAMOX010000001.1"/>
</dbReference>
<evidence type="ECO:0000313" key="1">
    <source>
        <dbReference type="EMBL" id="NIH53653.1"/>
    </source>
</evidence>
<dbReference type="Proteomes" id="UP000541033">
    <property type="component" value="Unassembled WGS sequence"/>
</dbReference>
<proteinExistence type="predicted"/>
<dbReference type="AlphaFoldDB" id="A0A7X5R131"/>
<dbReference type="EMBL" id="JAAMOX010000001">
    <property type="protein sequence ID" value="NIH53653.1"/>
    <property type="molecule type" value="Genomic_DNA"/>
</dbReference>
<gene>
    <name evidence="1" type="ORF">FHX76_001521</name>
</gene>
<keyword evidence="2" id="KW-1185">Reference proteome</keyword>
<reference evidence="1 2" key="1">
    <citation type="submission" date="2020-02" db="EMBL/GenBank/DDBJ databases">
        <title>Sequencing the genomes of 1000 actinobacteria strains.</title>
        <authorList>
            <person name="Klenk H.-P."/>
        </authorList>
    </citation>
    <scope>NUCLEOTIDE SEQUENCE [LARGE SCALE GENOMIC DNA]</scope>
    <source>
        <strain evidence="1 2">DSM 27960</strain>
    </source>
</reference>